<dbReference type="AlphaFoldDB" id="C5KRD7"/>
<gene>
    <name evidence="1" type="ORF">Pmar_PMAR015807</name>
</gene>
<dbReference type="InParanoid" id="C5KRD7"/>
<dbReference type="GeneID" id="9056072"/>
<evidence type="ECO:0000313" key="2">
    <source>
        <dbReference type="Proteomes" id="UP000007800"/>
    </source>
</evidence>
<dbReference type="EMBL" id="GG675793">
    <property type="protein sequence ID" value="EER12958.1"/>
    <property type="molecule type" value="Genomic_DNA"/>
</dbReference>
<keyword evidence="2" id="KW-1185">Reference proteome</keyword>
<evidence type="ECO:0000313" key="1">
    <source>
        <dbReference type="EMBL" id="EER12958.1"/>
    </source>
</evidence>
<accession>C5KRD7</accession>
<reference evidence="1 2" key="1">
    <citation type="submission" date="2008-07" db="EMBL/GenBank/DDBJ databases">
        <authorList>
            <person name="El-Sayed N."/>
            <person name="Caler E."/>
            <person name="Inman J."/>
            <person name="Amedeo P."/>
            <person name="Hass B."/>
            <person name="Wortman J."/>
        </authorList>
    </citation>
    <scope>NUCLEOTIDE SEQUENCE [LARGE SCALE GENOMIC DNA]</scope>
    <source>
        <strain evidence="2">ATCC 50983 / TXsc</strain>
    </source>
</reference>
<organism evidence="2">
    <name type="scientific">Perkinsus marinus (strain ATCC 50983 / TXsc)</name>
    <dbReference type="NCBI Taxonomy" id="423536"/>
    <lineage>
        <taxon>Eukaryota</taxon>
        <taxon>Sar</taxon>
        <taxon>Alveolata</taxon>
        <taxon>Perkinsozoa</taxon>
        <taxon>Perkinsea</taxon>
        <taxon>Perkinsida</taxon>
        <taxon>Perkinsidae</taxon>
        <taxon>Perkinsus</taxon>
    </lineage>
</organism>
<protein>
    <submittedName>
        <fullName evidence="1">Uncharacterized protein</fullName>
    </submittedName>
</protein>
<proteinExistence type="predicted"/>
<dbReference type="RefSeq" id="XP_002781163.1">
    <property type="nucleotide sequence ID" value="XM_002781117.1"/>
</dbReference>
<name>C5KRD7_PERM5</name>
<dbReference type="Proteomes" id="UP000007800">
    <property type="component" value="Unassembled WGS sequence"/>
</dbReference>
<sequence>MDSRNGNNIELTQRVYGQQHSTAASRFETNNNANNVIYASTTFYTSKVYFLILLIVADSIANVGFDYTTSQAALITYFTLQDHLIELPGTLLAVRIPRMISAFEELEDTGGLPLTIHSMLSVLMYTAVCR</sequence>